<protein>
    <submittedName>
        <fullName evidence="4">MCP four helix bundle domain-containing protein</fullName>
    </submittedName>
</protein>
<evidence type="ECO:0000256" key="1">
    <source>
        <dbReference type="SAM" id="Coils"/>
    </source>
</evidence>
<accession>A0ABV7YTD4</accession>
<name>A0ABV7YTD4_9BACT</name>
<feature type="transmembrane region" description="Helical" evidence="2">
    <location>
        <begin position="173"/>
        <end position="192"/>
    </location>
</feature>
<dbReference type="RefSeq" id="WP_379834235.1">
    <property type="nucleotide sequence ID" value="NZ_JBHRYQ010000001.1"/>
</dbReference>
<evidence type="ECO:0000259" key="3">
    <source>
        <dbReference type="Pfam" id="PF12729"/>
    </source>
</evidence>
<dbReference type="EMBL" id="JBHRYQ010000001">
    <property type="protein sequence ID" value="MFC3809331.1"/>
    <property type="molecule type" value="Genomic_DNA"/>
</dbReference>
<keyword evidence="2" id="KW-1133">Transmembrane helix</keyword>
<gene>
    <name evidence="4" type="ORF">ACFOOI_01575</name>
</gene>
<comment type="caution">
    <text evidence="4">The sequence shown here is derived from an EMBL/GenBank/DDBJ whole genome shotgun (WGS) entry which is preliminary data.</text>
</comment>
<sequence>MKWTYRIKNKIIASVSLLSLCVLVLISNYIDRNHTENVKNTIGTLYEDRLIAEGYIFKMSNEVFRIKEVLQADWGKTVKTDKIGTLNTNISEKNAAYQKTKLTAAEKSKAAELTTTLNRFMDTEIDQAQQKLKAADEALAILNELSVIQLEESKQIMNQAEKLYLSGKNSSEFVFAIIIIILLVLQAMVFASKTLKPTNRNMPHNLN</sequence>
<dbReference type="Pfam" id="PF12729">
    <property type="entry name" value="4HB_MCP_1"/>
    <property type="match status" value="1"/>
</dbReference>
<evidence type="ECO:0000313" key="4">
    <source>
        <dbReference type="EMBL" id="MFC3809331.1"/>
    </source>
</evidence>
<feature type="transmembrane region" description="Helical" evidence="2">
    <location>
        <begin position="12"/>
        <end position="30"/>
    </location>
</feature>
<keyword evidence="2" id="KW-0472">Membrane</keyword>
<evidence type="ECO:0000313" key="5">
    <source>
        <dbReference type="Proteomes" id="UP001595616"/>
    </source>
</evidence>
<keyword evidence="2" id="KW-0812">Transmembrane</keyword>
<proteinExistence type="predicted"/>
<keyword evidence="1" id="KW-0175">Coiled coil</keyword>
<dbReference type="Proteomes" id="UP001595616">
    <property type="component" value="Unassembled WGS sequence"/>
</dbReference>
<reference evidence="5" key="1">
    <citation type="journal article" date="2019" name="Int. J. Syst. Evol. Microbiol.">
        <title>The Global Catalogue of Microorganisms (GCM) 10K type strain sequencing project: providing services to taxonomists for standard genome sequencing and annotation.</title>
        <authorList>
            <consortium name="The Broad Institute Genomics Platform"/>
            <consortium name="The Broad Institute Genome Sequencing Center for Infectious Disease"/>
            <person name="Wu L."/>
            <person name="Ma J."/>
        </authorList>
    </citation>
    <scope>NUCLEOTIDE SEQUENCE [LARGE SCALE GENOMIC DNA]</scope>
    <source>
        <strain evidence="5">CECT 7956</strain>
    </source>
</reference>
<organism evidence="4 5">
    <name type="scientific">Lacihabitans lacunae</name>
    <dbReference type="NCBI Taxonomy" id="1028214"/>
    <lineage>
        <taxon>Bacteria</taxon>
        <taxon>Pseudomonadati</taxon>
        <taxon>Bacteroidota</taxon>
        <taxon>Cytophagia</taxon>
        <taxon>Cytophagales</taxon>
        <taxon>Leadbetterellaceae</taxon>
        <taxon>Lacihabitans</taxon>
    </lineage>
</organism>
<feature type="domain" description="Chemotaxis methyl-accepting receptor HlyB-like 4HB MCP" evidence="3">
    <location>
        <begin position="6"/>
        <end position="135"/>
    </location>
</feature>
<dbReference type="InterPro" id="IPR024478">
    <property type="entry name" value="HlyB_4HB_MCP"/>
</dbReference>
<keyword evidence="5" id="KW-1185">Reference proteome</keyword>
<evidence type="ECO:0000256" key="2">
    <source>
        <dbReference type="SAM" id="Phobius"/>
    </source>
</evidence>
<feature type="coiled-coil region" evidence="1">
    <location>
        <begin position="118"/>
        <end position="145"/>
    </location>
</feature>